<name>A0A9Q0L5K2_ANAIG</name>
<accession>A0A9Q0L5K2</accession>
<evidence type="ECO:0000256" key="10">
    <source>
        <dbReference type="SAM" id="Phobius"/>
    </source>
</evidence>
<evidence type="ECO:0000256" key="2">
    <source>
        <dbReference type="ARBA" id="ARBA00006375"/>
    </source>
</evidence>
<comment type="caution">
    <text evidence="11">The sequence shown here is derived from an EMBL/GenBank/DDBJ whole genome shotgun (WGS) entry which is preliminary data.</text>
</comment>
<dbReference type="InterPro" id="IPR018108">
    <property type="entry name" value="MCP_transmembrane"/>
</dbReference>
<keyword evidence="6 10" id="KW-1133">Transmembrane helix</keyword>
<feature type="transmembrane region" description="Helical" evidence="10">
    <location>
        <begin position="12"/>
        <end position="31"/>
    </location>
</feature>
<keyword evidence="5" id="KW-0677">Repeat</keyword>
<dbReference type="EMBL" id="JAPDFW010000136">
    <property type="protein sequence ID" value="KAJ5066712.1"/>
    <property type="molecule type" value="Genomic_DNA"/>
</dbReference>
<keyword evidence="7 8" id="KW-0472">Membrane</keyword>
<evidence type="ECO:0000313" key="11">
    <source>
        <dbReference type="EMBL" id="KAJ5066712.1"/>
    </source>
</evidence>
<evidence type="ECO:0000256" key="9">
    <source>
        <dbReference type="RuleBase" id="RU000488"/>
    </source>
</evidence>
<dbReference type="PANTHER" id="PTHR45667">
    <property type="entry name" value="S-ADENOSYLMETHIONINE MITOCHONDRIAL CARRIER PROTEIN"/>
    <property type="match status" value="1"/>
</dbReference>
<dbReference type="PROSITE" id="PS50920">
    <property type="entry name" value="SOLCAR"/>
    <property type="match status" value="2"/>
</dbReference>
<dbReference type="Proteomes" id="UP001149090">
    <property type="component" value="Unassembled WGS sequence"/>
</dbReference>
<feature type="repeat" description="Solcar" evidence="8">
    <location>
        <begin position="219"/>
        <end position="309"/>
    </location>
</feature>
<dbReference type="SUPFAM" id="SSF103506">
    <property type="entry name" value="Mitochondrial carrier"/>
    <property type="match status" value="1"/>
</dbReference>
<dbReference type="AlphaFoldDB" id="A0A9Q0L5K2"/>
<dbReference type="InterPro" id="IPR023395">
    <property type="entry name" value="MCP_dom_sf"/>
</dbReference>
<evidence type="ECO:0000313" key="12">
    <source>
        <dbReference type="Proteomes" id="UP001149090"/>
    </source>
</evidence>
<evidence type="ECO:0000256" key="3">
    <source>
        <dbReference type="ARBA" id="ARBA00022448"/>
    </source>
</evidence>
<feature type="repeat" description="Solcar" evidence="8">
    <location>
        <begin position="108"/>
        <end position="193"/>
    </location>
</feature>
<evidence type="ECO:0000256" key="5">
    <source>
        <dbReference type="ARBA" id="ARBA00022737"/>
    </source>
</evidence>
<keyword evidence="3 9" id="KW-0813">Transport</keyword>
<protein>
    <submittedName>
        <fullName evidence="11">S-adenosylmethionine carrier protein</fullName>
    </submittedName>
</protein>
<evidence type="ECO:0000256" key="8">
    <source>
        <dbReference type="PROSITE-ProRule" id="PRU00282"/>
    </source>
</evidence>
<keyword evidence="12" id="KW-1185">Reference proteome</keyword>
<dbReference type="Pfam" id="PF00153">
    <property type="entry name" value="Mito_carr"/>
    <property type="match status" value="2"/>
</dbReference>
<dbReference type="Gene3D" id="1.50.40.10">
    <property type="entry name" value="Mitochondrial carrier domain"/>
    <property type="match status" value="1"/>
</dbReference>
<organism evidence="11 12">
    <name type="scientific">Anaeramoeba ignava</name>
    <name type="common">Anaerobic marine amoeba</name>
    <dbReference type="NCBI Taxonomy" id="1746090"/>
    <lineage>
        <taxon>Eukaryota</taxon>
        <taxon>Metamonada</taxon>
        <taxon>Anaeramoebidae</taxon>
        <taxon>Anaeramoeba</taxon>
    </lineage>
</organism>
<proteinExistence type="inferred from homology"/>
<feature type="transmembrane region" description="Helical" evidence="10">
    <location>
        <begin position="51"/>
        <end position="72"/>
    </location>
</feature>
<reference evidence="11" key="1">
    <citation type="submission" date="2022-10" db="EMBL/GenBank/DDBJ databases">
        <title>Novel sulphate-reducing endosymbionts in the free-living metamonad Anaeramoeba.</title>
        <authorList>
            <person name="Jerlstrom-Hultqvist J."/>
            <person name="Cepicka I."/>
            <person name="Gallot-Lavallee L."/>
            <person name="Salas-Leiva D."/>
            <person name="Curtis B.A."/>
            <person name="Zahonova K."/>
            <person name="Pipaliya S."/>
            <person name="Dacks J."/>
            <person name="Roger A.J."/>
        </authorList>
    </citation>
    <scope>NUCLEOTIDE SEQUENCE</scope>
    <source>
        <strain evidence="11">BMAN</strain>
    </source>
</reference>
<dbReference type="GO" id="GO:0016020">
    <property type="term" value="C:membrane"/>
    <property type="evidence" value="ECO:0007669"/>
    <property type="project" value="UniProtKB-SubCell"/>
</dbReference>
<evidence type="ECO:0000256" key="7">
    <source>
        <dbReference type="ARBA" id="ARBA00023136"/>
    </source>
</evidence>
<comment type="subcellular location">
    <subcellularLocation>
        <location evidence="1">Membrane</location>
        <topology evidence="1">Multi-pass membrane protein</topology>
    </subcellularLocation>
</comment>
<dbReference type="OMA" id="NISCLMI"/>
<dbReference type="OrthoDB" id="14252at2759"/>
<evidence type="ECO:0000256" key="6">
    <source>
        <dbReference type="ARBA" id="ARBA00022989"/>
    </source>
</evidence>
<sequence>MEEKKEEYHPFRHLIAGAISRFVSIACTVALDSKKTRIQFHGKDPKAQGYYRGLVAGIISTVPSSAISFFIYHHIKTKKSQNSSKKITESKSQENRIFSWQTRAFIPRYRPIIEASLLRAGVLAMRNPIEIARQRIQLEPTLNTKHMGLFEIIFQRYKEAGFSGLFTGYSAYILRDSISTPLYWMSYDYAKNLQSKFSLFTFPKKNQSEKIPKKNAKKLGPINHMISATVATLVSTTATIPIDVIKTKLQTRHLVQDGTQKYQNILKAIQSIYKENGIIGFVKGLGSRLSGLLPSTILSFIVYEAIIEKWNEFDLKNATKFQNVNQTILSSPCYSFENIQKNIHKYIIPKNDIQKNIFPQNSIKQNTILGKPLNLSLQTFRFFIYHQTNCSIPNNNPSQFIDFSKKKQEELIK</sequence>
<evidence type="ECO:0000256" key="1">
    <source>
        <dbReference type="ARBA" id="ARBA00004141"/>
    </source>
</evidence>
<comment type="similarity">
    <text evidence="2 9">Belongs to the mitochondrial carrier (TC 2.A.29) family.</text>
</comment>
<gene>
    <name evidence="11" type="ORF">M0811_03056</name>
</gene>
<keyword evidence="4 8" id="KW-0812">Transmembrane</keyword>
<evidence type="ECO:0000256" key="4">
    <source>
        <dbReference type="ARBA" id="ARBA00022692"/>
    </source>
</evidence>